<accession>A0ABV5C5Y4</accession>
<dbReference type="EMBL" id="JBHIRY010000026">
    <property type="protein sequence ID" value="MFB5762936.1"/>
    <property type="molecule type" value="Genomic_DNA"/>
</dbReference>
<proteinExistence type="predicted"/>
<comment type="caution">
    <text evidence="3">The sequence shown here is derived from an EMBL/GenBank/DDBJ whole genome shotgun (WGS) entry which is preliminary data.</text>
</comment>
<dbReference type="Proteomes" id="UP001580430">
    <property type="component" value="Unassembled WGS sequence"/>
</dbReference>
<gene>
    <name evidence="3" type="ORF">ACE5LO_21400</name>
</gene>
<reference evidence="3 4" key="1">
    <citation type="submission" date="2024-09" db="EMBL/GenBank/DDBJ databases">
        <title>Paenibacillus zeirhizospherea sp. nov., isolated from surface of the maize (Zea mays) roots in a horticulture field, Hungary.</title>
        <authorList>
            <person name="Marton D."/>
            <person name="Farkas M."/>
            <person name="Bedics A."/>
            <person name="Toth E."/>
            <person name="Tancsics A."/>
            <person name="Boka K."/>
            <person name="Marati G."/>
            <person name="Kriszt B."/>
            <person name="Cserhati M."/>
        </authorList>
    </citation>
    <scope>NUCLEOTIDE SEQUENCE [LARGE SCALE GENOMIC DNA]</scope>
    <source>
        <strain evidence="3 4">JCM 18446</strain>
    </source>
</reference>
<name>A0ABV5C5Y4_9BACL</name>
<organism evidence="3 4">
    <name type="scientific">Paenibacillus medicaginis</name>
    <dbReference type="NCBI Taxonomy" id="1470560"/>
    <lineage>
        <taxon>Bacteria</taxon>
        <taxon>Bacillati</taxon>
        <taxon>Bacillota</taxon>
        <taxon>Bacilli</taxon>
        <taxon>Bacillales</taxon>
        <taxon>Paenibacillaceae</taxon>
        <taxon>Paenibacillus</taxon>
    </lineage>
</organism>
<keyword evidence="4" id="KW-1185">Reference proteome</keyword>
<feature type="domain" description="Abortive infection phage resistance protein N-terminal" evidence="2">
    <location>
        <begin position="30"/>
        <end position="179"/>
    </location>
</feature>
<dbReference type="InterPro" id="IPR055101">
    <property type="entry name" value="AIPR_N"/>
</dbReference>
<evidence type="ECO:0000259" key="1">
    <source>
        <dbReference type="Pfam" id="PF10592"/>
    </source>
</evidence>
<feature type="domain" description="Abortive phage infection protein C-terminal" evidence="1">
    <location>
        <begin position="232"/>
        <end position="551"/>
    </location>
</feature>
<evidence type="ECO:0000313" key="4">
    <source>
        <dbReference type="Proteomes" id="UP001580430"/>
    </source>
</evidence>
<dbReference type="RefSeq" id="WP_375522013.1">
    <property type="nucleotide sequence ID" value="NZ_JBHIRY010000026.1"/>
</dbReference>
<protein>
    <submittedName>
        <fullName evidence="3">AIPR family protein</fullName>
    </submittedName>
</protein>
<sequence>MISLEEFHQDFLQSVLADAESRGLMRSQAFFETACEALVSIGELTSDYTAADYSKTGIEVHGYDYDETREMLTVLVHQFFQEDHIDTLTKMHITTKFNRLRTFVKRSIGGLYRDMEETSDAYSIAYYIYHYVQVGKVSRIRLIVLTDGKITRTLTDLPSEELDNIPVDLRVIDIEYIHKIYLSEYTDNNFEINVKLPYLEIPTSSEEYQSYLSFLTGDDLVGIYEQFGQKLFEQNVRTFLQFKGGVNKGIRNTIEYNPGLFFAYNNGITATASEVKFDDEGNISKIIDFQIVNGAQTTSSIYAAKKNSKLDVSKVSVQMKLSVVKEKEKQHDFVSKVSEYANTQNKVNKSDFFSNNPYHKEMKNNSKRVWAPSVGGSQRRTHWYYERVRGEYLNEQTYLTKAEKTKFQLENPKSQLLDKTFLSKSENSWLRKPDVVSKGAQYSFASFADHITGWLEKENLAITESYFKDAVARIILFKNVEKAISKAAWYDGGFRAQTVTYTIAYLSELVEATGKHFNFKKIWDEQQLPYELTPIIDIITKGIYDSITNPPEGSANIAQWCKKRECWERVKKLQMEVELDDSLLINEEETKYIRREEKKEKKLKNDIEIQIFVVNTQRQVWKTLLDHYKKYQSICKVTRTQMDILEKMALGTLVAPSERQSKVLNALYEKAINEGIVV</sequence>
<dbReference type="InterPro" id="IPR018891">
    <property type="entry name" value="AIPR_C"/>
</dbReference>
<dbReference type="Pfam" id="PF22879">
    <property type="entry name" value="AIPR_N"/>
    <property type="match status" value="1"/>
</dbReference>
<evidence type="ECO:0000259" key="2">
    <source>
        <dbReference type="Pfam" id="PF22879"/>
    </source>
</evidence>
<evidence type="ECO:0000313" key="3">
    <source>
        <dbReference type="EMBL" id="MFB5762936.1"/>
    </source>
</evidence>
<dbReference type="Pfam" id="PF10592">
    <property type="entry name" value="AIPR"/>
    <property type="match status" value="1"/>
</dbReference>